<dbReference type="SUPFAM" id="SSF53756">
    <property type="entry name" value="UDP-Glycosyltransferase/glycogen phosphorylase"/>
    <property type="match status" value="1"/>
</dbReference>
<dbReference type="CDD" id="cd03801">
    <property type="entry name" value="GT4_PimA-like"/>
    <property type="match status" value="1"/>
</dbReference>
<feature type="domain" description="Glycosyl transferase family 1" evidence="1">
    <location>
        <begin position="165"/>
        <end position="267"/>
    </location>
</feature>
<name>A0A2H0UG04_9BACT</name>
<dbReference type="GO" id="GO:0016757">
    <property type="term" value="F:glycosyltransferase activity"/>
    <property type="evidence" value="ECO:0007669"/>
    <property type="project" value="InterPro"/>
</dbReference>
<evidence type="ECO:0000313" key="3">
    <source>
        <dbReference type="Proteomes" id="UP000229315"/>
    </source>
</evidence>
<accession>A0A2H0UG04</accession>
<gene>
    <name evidence="2" type="ORF">COU15_01475</name>
</gene>
<sequence length="321" mass="36011">MKLLIITQALDTKHPVLGFFVRWVEEFSKHVDELHVIALQTGDYNLPDNVHVYSLGKERGAGKLQRLSTFYYLLSTLHKKYDSVFVHMNPEYIVLAGPLWRLTGKKLGLWYMHKSVDFKLRIATFFTQHIFTATPSSFRLPSKKVRIMGHGIDTDVFTPNNSVARGEHILSVGRLMKSKRHDLVLEAANEADMPVRIIGEGEERERLTALAQNLNISATFLGGLPHKQLIDEYQKASVFVHTSETGSLDKVVLEALSCGCPVVTTNKNYADMPVTIAEPNSQSLSTALANMPQHTAEDLRSHVAKNHSLQNLIPRILGIYG</sequence>
<evidence type="ECO:0000259" key="1">
    <source>
        <dbReference type="Pfam" id="PF00534"/>
    </source>
</evidence>
<proteinExistence type="predicted"/>
<dbReference type="PANTHER" id="PTHR45947">
    <property type="entry name" value="SULFOQUINOVOSYL TRANSFERASE SQD2"/>
    <property type="match status" value="1"/>
</dbReference>
<comment type="caution">
    <text evidence="2">The sequence shown here is derived from an EMBL/GenBank/DDBJ whole genome shotgun (WGS) entry which is preliminary data.</text>
</comment>
<evidence type="ECO:0000313" key="2">
    <source>
        <dbReference type="EMBL" id="PIR85311.1"/>
    </source>
</evidence>
<dbReference type="Gene3D" id="3.40.50.2000">
    <property type="entry name" value="Glycogen Phosphorylase B"/>
    <property type="match status" value="1"/>
</dbReference>
<dbReference type="Pfam" id="PF00534">
    <property type="entry name" value="Glycos_transf_1"/>
    <property type="match status" value="1"/>
</dbReference>
<dbReference type="AlphaFoldDB" id="A0A2H0UG04"/>
<dbReference type="InterPro" id="IPR050194">
    <property type="entry name" value="Glycosyltransferase_grp1"/>
</dbReference>
<dbReference type="Proteomes" id="UP000229315">
    <property type="component" value="Unassembled WGS sequence"/>
</dbReference>
<dbReference type="EMBL" id="PFBH01000008">
    <property type="protein sequence ID" value="PIR85311.1"/>
    <property type="molecule type" value="Genomic_DNA"/>
</dbReference>
<dbReference type="InterPro" id="IPR001296">
    <property type="entry name" value="Glyco_trans_1"/>
</dbReference>
<reference evidence="3" key="1">
    <citation type="submission" date="2017-09" db="EMBL/GenBank/DDBJ databases">
        <title>Depth-based differentiation of microbial function through sediment-hosted aquifers and enrichment of novel symbionts in the deep terrestrial subsurface.</title>
        <authorList>
            <person name="Probst A.J."/>
            <person name="Ladd B."/>
            <person name="Jarett J.K."/>
            <person name="Geller-Mcgrath D.E."/>
            <person name="Sieber C.M.K."/>
            <person name="Emerson J.B."/>
            <person name="Anantharaman K."/>
            <person name="Thomas B.C."/>
            <person name="Malmstrom R."/>
            <person name="Stieglmeier M."/>
            <person name="Klingl A."/>
            <person name="Woyke T."/>
            <person name="Ryan C.M."/>
            <person name="Banfield J.F."/>
        </authorList>
    </citation>
    <scope>NUCLEOTIDE SEQUENCE [LARGE SCALE GENOMIC DNA]</scope>
</reference>
<protein>
    <recommendedName>
        <fullName evidence="1">Glycosyl transferase family 1 domain-containing protein</fullName>
    </recommendedName>
</protein>
<organism evidence="2 3">
    <name type="scientific">Candidatus Kaiserbacteria bacterium CG10_big_fil_rev_8_21_14_0_10_45_20</name>
    <dbReference type="NCBI Taxonomy" id="1974607"/>
    <lineage>
        <taxon>Bacteria</taxon>
        <taxon>Candidatus Kaiseribacteriota</taxon>
    </lineage>
</organism>
<dbReference type="PANTHER" id="PTHR45947:SF3">
    <property type="entry name" value="SULFOQUINOVOSYL TRANSFERASE SQD2"/>
    <property type="match status" value="1"/>
</dbReference>